<feature type="compositionally biased region" description="Polar residues" evidence="1">
    <location>
        <begin position="281"/>
        <end position="304"/>
    </location>
</feature>
<sequence>MPTGLEEASAILTFVQVGFTLAKTFTTLVSEYREAPDELATLANAIVDTLAHIETIKKLLEDNETTHGWNANGIDLATSCLEEAERLVKSIVTLLRKSGADVPPNDRIGPEDISISVMRRVAWSRFTGRIGKINASLAATRQKMLLILTLYRAFTVDSQEGQRLARDRVIVLVRGRQVQRARRKYPGQHSNTPSNTQRIARNEQEDDPVAQDTVSSRERSQEVLDGNGLETTTVAVQELPARLGKLDEVENVHDVEKSREHSQDAHERCENAESPSKETQETSASPDESAKAANSPTVSPANQPSDDESTPTAVEDQSGLCVDKEQTCPPNPGGTTIESLVVTACAMDDAVLLQFGGAFNPPLTADQVRKLLQKAPSMTKEVANDADSNNEVPKTLHRHNLSSSREDLPQVDTDVGEDINGAPRAESVATCPSCKTVKVTKMRYLKILFQRLLLRKKAAASLCHFTPEWIESNGDTELVERLRTLHIGKWTLIKKKGFQSKSCLEIATPYRRIRELKVIAFSPPPTKFLSFLVTLSPEGCTIAPAHLSRDELDGRLWHAGTSNHGPEASLTSQIYASLPLPAYRMIDQLLEDLGKFRYEIQYAEVMGVGKSKAERMIRRKASNPGTSLMGNRVLLVFYKREGPKLDPEGGGQKRENRPTPDWAQETQGQAGPDSPVRVLRVNDGANHKDPVQEMMRAEQIKKMKREREIEEEEKMKREREIEEEEKMKKEREREEKEKKKKIEEKEKEQQKKQREDELENDEEEEIFGNVLRLGDDELVQRLLETYTNMRPS</sequence>
<dbReference type="VEuPathDB" id="FungiDB:BTJ68_05707"/>
<comment type="caution">
    <text evidence="2">The sequence shown here is derived from an EMBL/GenBank/DDBJ whole genome shotgun (WGS) entry which is preliminary data.</text>
</comment>
<feature type="compositionally biased region" description="Basic and acidic residues" evidence="1">
    <location>
        <begin position="685"/>
        <end position="755"/>
    </location>
</feature>
<feature type="region of interest" description="Disordered" evidence="1">
    <location>
        <begin position="381"/>
        <end position="411"/>
    </location>
</feature>
<evidence type="ECO:0000313" key="3">
    <source>
        <dbReference type="Proteomes" id="UP000269276"/>
    </source>
</evidence>
<feature type="compositionally biased region" description="Polar residues" evidence="1">
    <location>
        <begin position="188"/>
        <end position="199"/>
    </location>
</feature>
<feature type="compositionally biased region" description="Basic and acidic residues" evidence="1">
    <location>
        <begin position="245"/>
        <end position="280"/>
    </location>
</feature>
<dbReference type="Proteomes" id="UP000269276">
    <property type="component" value="Unassembled WGS sequence"/>
</dbReference>
<dbReference type="EMBL" id="QWIP01000734">
    <property type="protein sequence ID" value="RMY55698.1"/>
    <property type="molecule type" value="Genomic_DNA"/>
</dbReference>
<evidence type="ECO:0000313" key="2">
    <source>
        <dbReference type="EMBL" id="RMY55698.1"/>
    </source>
</evidence>
<feature type="region of interest" description="Disordered" evidence="1">
    <location>
        <begin position="180"/>
        <end position="232"/>
    </location>
</feature>
<reference evidence="2 3" key="1">
    <citation type="journal article" date="2018" name="BMC Genomics">
        <title>Genomic evidence for intraspecific hybridization in a clonal and extremely halotolerant yeast.</title>
        <authorList>
            <person name="Gostincar C."/>
            <person name="Stajich J.E."/>
            <person name="Zupancic J."/>
            <person name="Zalar P."/>
            <person name="Gunde-Cimerman N."/>
        </authorList>
    </citation>
    <scope>NUCLEOTIDE SEQUENCE [LARGE SCALE GENOMIC DNA]</scope>
    <source>
        <strain evidence="2 3">EXF-2682</strain>
    </source>
</reference>
<feature type="compositionally biased region" description="Acidic residues" evidence="1">
    <location>
        <begin position="756"/>
        <end position="766"/>
    </location>
</feature>
<feature type="region of interest" description="Disordered" evidence="1">
    <location>
        <begin position="245"/>
        <end position="332"/>
    </location>
</feature>
<accession>A0A3M7CU78</accession>
<proteinExistence type="predicted"/>
<evidence type="ECO:0000256" key="1">
    <source>
        <dbReference type="SAM" id="MobiDB-lite"/>
    </source>
</evidence>
<dbReference type="AlphaFoldDB" id="A0A3M7CU78"/>
<feature type="compositionally biased region" description="Basic and acidic residues" evidence="1">
    <location>
        <begin position="642"/>
        <end position="658"/>
    </location>
</feature>
<protein>
    <recommendedName>
        <fullName evidence="4">Fungal N-terminal domain-containing protein</fullName>
    </recommendedName>
</protein>
<feature type="region of interest" description="Disordered" evidence="1">
    <location>
        <begin position="642"/>
        <end position="771"/>
    </location>
</feature>
<evidence type="ECO:0008006" key="4">
    <source>
        <dbReference type="Google" id="ProtNLM"/>
    </source>
</evidence>
<dbReference type="OrthoDB" id="3865772at2759"/>
<gene>
    <name evidence="2" type="ORF">D0863_13232</name>
</gene>
<organism evidence="2 3">
    <name type="scientific">Hortaea werneckii</name>
    <name type="common">Black yeast</name>
    <name type="synonym">Cladosporium werneckii</name>
    <dbReference type="NCBI Taxonomy" id="91943"/>
    <lineage>
        <taxon>Eukaryota</taxon>
        <taxon>Fungi</taxon>
        <taxon>Dikarya</taxon>
        <taxon>Ascomycota</taxon>
        <taxon>Pezizomycotina</taxon>
        <taxon>Dothideomycetes</taxon>
        <taxon>Dothideomycetidae</taxon>
        <taxon>Mycosphaerellales</taxon>
        <taxon>Teratosphaeriaceae</taxon>
        <taxon>Hortaea</taxon>
    </lineage>
</organism>
<name>A0A3M7CU78_HORWE</name>